<feature type="region of interest" description="Disordered" evidence="1">
    <location>
        <begin position="720"/>
        <end position="745"/>
    </location>
</feature>
<dbReference type="Proteomes" id="UP001178507">
    <property type="component" value="Unassembled WGS sequence"/>
</dbReference>
<feature type="compositionally biased region" description="Acidic residues" evidence="1">
    <location>
        <begin position="357"/>
        <end position="382"/>
    </location>
</feature>
<accession>A0AA36HVN3</accession>
<feature type="transmembrane region" description="Helical" evidence="2">
    <location>
        <begin position="190"/>
        <end position="210"/>
    </location>
</feature>
<evidence type="ECO:0000313" key="5">
    <source>
        <dbReference type="Proteomes" id="UP001178507"/>
    </source>
</evidence>
<dbReference type="AlphaFoldDB" id="A0AA36HVN3"/>
<feature type="transmembrane region" description="Helical" evidence="2">
    <location>
        <begin position="264"/>
        <end position="293"/>
    </location>
</feature>
<gene>
    <name evidence="4" type="ORF">EVOR1521_LOCUS4867</name>
</gene>
<evidence type="ECO:0000256" key="3">
    <source>
        <dbReference type="SAM" id="SignalP"/>
    </source>
</evidence>
<evidence type="ECO:0000313" key="4">
    <source>
        <dbReference type="EMBL" id="CAJ1375640.1"/>
    </source>
</evidence>
<dbReference type="PANTHER" id="PTHR36009:SF3">
    <property type="entry name" value="TRANSMEMBRANE PROTEIN"/>
    <property type="match status" value="1"/>
</dbReference>
<evidence type="ECO:0000256" key="2">
    <source>
        <dbReference type="SAM" id="Phobius"/>
    </source>
</evidence>
<feature type="compositionally biased region" description="Pro residues" evidence="1">
    <location>
        <begin position="421"/>
        <end position="435"/>
    </location>
</feature>
<protein>
    <submittedName>
        <fullName evidence="4">Uncharacterized protein</fullName>
    </submittedName>
</protein>
<feature type="compositionally biased region" description="Basic residues" evidence="1">
    <location>
        <begin position="735"/>
        <end position="745"/>
    </location>
</feature>
<feature type="region of interest" description="Disordered" evidence="1">
    <location>
        <begin position="357"/>
        <end position="439"/>
    </location>
</feature>
<feature type="transmembrane region" description="Helical" evidence="2">
    <location>
        <begin position="230"/>
        <end position="252"/>
    </location>
</feature>
<dbReference type="PANTHER" id="PTHR36009">
    <property type="match status" value="1"/>
</dbReference>
<keyword evidence="2" id="KW-1133">Transmembrane helix</keyword>
<keyword evidence="3" id="KW-0732">Signal</keyword>
<name>A0AA36HVN3_9DINO</name>
<feature type="transmembrane region" description="Helical" evidence="2">
    <location>
        <begin position="110"/>
        <end position="128"/>
    </location>
</feature>
<comment type="caution">
    <text evidence="4">The sequence shown here is derived from an EMBL/GenBank/DDBJ whole genome shotgun (WGS) entry which is preliminary data.</text>
</comment>
<keyword evidence="5" id="KW-1185">Reference proteome</keyword>
<organism evidence="4 5">
    <name type="scientific">Effrenium voratum</name>
    <dbReference type="NCBI Taxonomy" id="2562239"/>
    <lineage>
        <taxon>Eukaryota</taxon>
        <taxon>Sar</taxon>
        <taxon>Alveolata</taxon>
        <taxon>Dinophyceae</taxon>
        <taxon>Suessiales</taxon>
        <taxon>Symbiodiniaceae</taxon>
        <taxon>Effrenium</taxon>
    </lineage>
</organism>
<keyword evidence="2" id="KW-0812">Transmembrane</keyword>
<feature type="signal peptide" evidence="3">
    <location>
        <begin position="1"/>
        <end position="31"/>
    </location>
</feature>
<feature type="transmembrane region" description="Helical" evidence="2">
    <location>
        <begin position="157"/>
        <end position="178"/>
    </location>
</feature>
<proteinExistence type="predicted"/>
<keyword evidence="2" id="KW-0472">Membrane</keyword>
<sequence length="755" mass="80901">MAASQCRRAARGPRWLVILAGCCVQPCFVNSPCDPRRPARASKAPAVRALGTAEALAAAAPLAPAILGVFGGAMAASAAQLARAAGPAEAAGAAAESGGFFGEQRWSGRTLGVVGAWLLLLCYALFLAPGKDPEATLADQALLTQILSTPFDGSVSPLFVCIFNMLGIWPAIYAATLLPGAARQSPVPAYPFVFASFFLGAFALSPYLALREYRGKQGESGDLDWFTSNLLESPVTGLLLLAGAVYLVLFALGNGTLGALAPAAAAAGFAPVFMGSLTAHVSSLDFLVLWMFFSPVLLEDGRRRGVFLGQFSDWSPSDKARFAFCGLVPVFGGLAWLLSRPPLKRVDIRQEILSMEADDEVPTLQEDSDFSADSGSETDDSVDTQLETEALRLGGTAPQAWECPDHSPRKAFWRNSAQPKAPNPTPQPPKMPPPEHLLQGRLGASPELEVVRGSSPAARGFNAALFGALLANVPDPALRSQFERFLTYWSRRKEKQSPSSPSSSSRSRANRSLAETLEALMSRLREEQTEEERQSSAARVLRLLVSAFSGTASKAQRRRALSLAPAKVAEALAAVAGADASLLETYREALPQLLAPVVPEPSAAQLWQALPGAPAPVRLAFLEALAAEEVRMSGPAGAGARWRAAGVELRAVVDACIDFVFREEQEEEFFRHVPVPRRPRNKRGFRLKHKKAGLWWGPSTAVRLSGPQLGLPRKPLSAEELLAAPSDEAQSPASRFKRPSRRRGSPHWLLPTQWL</sequence>
<dbReference type="EMBL" id="CAUJNA010000335">
    <property type="protein sequence ID" value="CAJ1375640.1"/>
    <property type="molecule type" value="Genomic_DNA"/>
</dbReference>
<evidence type="ECO:0000256" key="1">
    <source>
        <dbReference type="SAM" id="MobiDB-lite"/>
    </source>
</evidence>
<reference evidence="4" key="1">
    <citation type="submission" date="2023-08" db="EMBL/GenBank/DDBJ databases">
        <authorList>
            <person name="Chen Y."/>
            <person name="Shah S."/>
            <person name="Dougan E. K."/>
            <person name="Thang M."/>
            <person name="Chan C."/>
        </authorList>
    </citation>
    <scope>NUCLEOTIDE SEQUENCE</scope>
</reference>
<feature type="chain" id="PRO_5041443209" evidence="3">
    <location>
        <begin position="32"/>
        <end position="755"/>
    </location>
</feature>